<dbReference type="EMBL" id="BKCJ010013557">
    <property type="protein sequence ID" value="GEV05385.1"/>
    <property type="molecule type" value="Genomic_DNA"/>
</dbReference>
<accession>A0A699GR79</accession>
<proteinExistence type="predicted"/>
<sequence>MKVYEVIIKKYSEIVKGKKRTISRFLALKAKKEYSDEESSTSGSENKEYAMTMRDFKKFFKIRAKENVLDAEIQITLSENVRSHQETKTKGILLEDPRAITMKKRKRRPKDKTCLMAQASNEARDEMVEREGLSEEEFMLGGGLKMRSMKMMMIRVKSKD</sequence>
<name>A0A699GR79_TANCI</name>
<reference evidence="1" key="1">
    <citation type="journal article" date="2019" name="Sci. Rep.">
        <title>Draft genome of Tanacetum cinerariifolium, the natural source of mosquito coil.</title>
        <authorList>
            <person name="Yamashiro T."/>
            <person name="Shiraishi A."/>
            <person name="Satake H."/>
            <person name="Nakayama K."/>
        </authorList>
    </citation>
    <scope>NUCLEOTIDE SEQUENCE</scope>
</reference>
<protein>
    <submittedName>
        <fullName evidence="1">Transposase, Ptta/En/Spm, transposase, Tnp1/En/Spm-like protein</fullName>
    </submittedName>
</protein>
<organism evidence="1">
    <name type="scientific">Tanacetum cinerariifolium</name>
    <name type="common">Dalmatian daisy</name>
    <name type="synonym">Chrysanthemum cinerariifolium</name>
    <dbReference type="NCBI Taxonomy" id="118510"/>
    <lineage>
        <taxon>Eukaryota</taxon>
        <taxon>Viridiplantae</taxon>
        <taxon>Streptophyta</taxon>
        <taxon>Embryophyta</taxon>
        <taxon>Tracheophyta</taxon>
        <taxon>Spermatophyta</taxon>
        <taxon>Magnoliopsida</taxon>
        <taxon>eudicotyledons</taxon>
        <taxon>Gunneridae</taxon>
        <taxon>Pentapetalae</taxon>
        <taxon>asterids</taxon>
        <taxon>campanulids</taxon>
        <taxon>Asterales</taxon>
        <taxon>Asteraceae</taxon>
        <taxon>Asteroideae</taxon>
        <taxon>Anthemideae</taxon>
        <taxon>Anthemidinae</taxon>
        <taxon>Tanacetum</taxon>
    </lineage>
</organism>
<evidence type="ECO:0000313" key="1">
    <source>
        <dbReference type="EMBL" id="GEV05385.1"/>
    </source>
</evidence>
<dbReference type="AlphaFoldDB" id="A0A699GR79"/>
<gene>
    <name evidence="1" type="ORF">Tci_077362</name>
</gene>
<comment type="caution">
    <text evidence="1">The sequence shown here is derived from an EMBL/GenBank/DDBJ whole genome shotgun (WGS) entry which is preliminary data.</text>
</comment>